<dbReference type="GO" id="GO:0004312">
    <property type="term" value="F:fatty acid synthase activity"/>
    <property type="evidence" value="ECO:0007669"/>
    <property type="project" value="TreeGrafter"/>
</dbReference>
<dbReference type="PANTHER" id="PTHR43775:SF48">
    <property type="entry name" value="HIGHLY REDUCING POLYKETIDE SYNTHASE SDGA"/>
    <property type="match status" value="1"/>
</dbReference>
<dbReference type="SUPFAM" id="SSF52151">
    <property type="entry name" value="FabD/lysophospholipase-like"/>
    <property type="match status" value="1"/>
</dbReference>
<evidence type="ECO:0000259" key="10">
    <source>
        <dbReference type="PROSITE" id="PS52019"/>
    </source>
</evidence>
<dbReference type="PROSITE" id="PS52019">
    <property type="entry name" value="PKS_MFAS_DH"/>
    <property type="match status" value="1"/>
</dbReference>
<dbReference type="Gene3D" id="3.40.47.10">
    <property type="match status" value="1"/>
</dbReference>
<dbReference type="InterPro" id="IPR042104">
    <property type="entry name" value="PKS_dehydratase_sf"/>
</dbReference>
<dbReference type="Pfam" id="PF08659">
    <property type="entry name" value="KR"/>
    <property type="match status" value="1"/>
</dbReference>
<gene>
    <name evidence="11" type="ORF">A9K55_000418</name>
</gene>
<dbReference type="SMART" id="SM00826">
    <property type="entry name" value="PKS_DH"/>
    <property type="match status" value="1"/>
</dbReference>
<dbReference type="InterPro" id="IPR036736">
    <property type="entry name" value="ACP-like_sf"/>
</dbReference>
<evidence type="ECO:0000256" key="6">
    <source>
        <dbReference type="ARBA" id="ARBA00023268"/>
    </source>
</evidence>
<dbReference type="SUPFAM" id="SSF55048">
    <property type="entry name" value="Probable ACP-binding domain of malonyl-CoA ACP transacylase"/>
    <property type="match status" value="1"/>
</dbReference>
<feature type="domain" description="Carrier" evidence="8">
    <location>
        <begin position="2410"/>
        <end position="2487"/>
    </location>
</feature>
<dbReference type="SUPFAM" id="SSF53335">
    <property type="entry name" value="S-adenosyl-L-methionine-dependent methyltransferases"/>
    <property type="match status" value="1"/>
</dbReference>
<feature type="region of interest" description="C-terminal hotdog fold" evidence="7">
    <location>
        <begin position="1103"/>
        <end position="1255"/>
    </location>
</feature>
<dbReference type="Pfam" id="PF14765">
    <property type="entry name" value="PS-DH"/>
    <property type="match status" value="1"/>
</dbReference>
<dbReference type="GO" id="GO:0044550">
    <property type="term" value="P:secondary metabolite biosynthetic process"/>
    <property type="evidence" value="ECO:0007669"/>
    <property type="project" value="TreeGrafter"/>
</dbReference>
<dbReference type="InterPro" id="IPR016039">
    <property type="entry name" value="Thiolase-like"/>
</dbReference>
<dbReference type="SUPFAM" id="SSF51735">
    <property type="entry name" value="NAD(P)-binding Rossmann-fold domains"/>
    <property type="match status" value="1"/>
</dbReference>
<dbReference type="GO" id="GO:0031177">
    <property type="term" value="F:phosphopantetheine binding"/>
    <property type="evidence" value="ECO:0007669"/>
    <property type="project" value="InterPro"/>
</dbReference>
<reference evidence="11 12" key="1">
    <citation type="journal article" date="2017" name="BMC Genomics">
        <title>Chromosome level assembly and secondary metabolite potential of the parasitic fungus Cordyceps militaris.</title>
        <authorList>
            <person name="Kramer G.J."/>
            <person name="Nodwell J.R."/>
        </authorList>
    </citation>
    <scope>NUCLEOTIDE SEQUENCE [LARGE SCALE GENOMIC DNA]</scope>
    <source>
        <strain evidence="11 12">ATCC 34164</strain>
    </source>
</reference>
<dbReference type="FunFam" id="3.40.47.10:FF:000019">
    <property type="entry name" value="Polyketide synthase type I"/>
    <property type="match status" value="1"/>
</dbReference>
<dbReference type="PROSITE" id="PS52004">
    <property type="entry name" value="KS3_2"/>
    <property type="match status" value="1"/>
</dbReference>
<feature type="active site" description="Proton donor; for dehydratase activity" evidence="7">
    <location>
        <position position="1163"/>
    </location>
</feature>
<evidence type="ECO:0000256" key="1">
    <source>
        <dbReference type="ARBA" id="ARBA00022450"/>
    </source>
</evidence>
<dbReference type="SMART" id="SM00823">
    <property type="entry name" value="PKS_PP"/>
    <property type="match status" value="1"/>
</dbReference>
<dbReference type="Pfam" id="PF02801">
    <property type="entry name" value="Ketoacyl-synt_C"/>
    <property type="match status" value="1"/>
</dbReference>
<keyword evidence="3" id="KW-0489">Methyltransferase</keyword>
<dbReference type="SMART" id="SM00825">
    <property type="entry name" value="PKS_KS"/>
    <property type="match status" value="1"/>
</dbReference>
<dbReference type="GO" id="GO:0016491">
    <property type="term" value="F:oxidoreductase activity"/>
    <property type="evidence" value="ECO:0007669"/>
    <property type="project" value="UniProtKB-KW"/>
</dbReference>
<dbReference type="OrthoDB" id="329835at2759"/>
<dbReference type="Pfam" id="PF16197">
    <property type="entry name" value="KAsynt_C_assoc"/>
    <property type="match status" value="1"/>
</dbReference>
<organism evidence="11 12">
    <name type="scientific">Cordyceps militaris</name>
    <name type="common">Caterpillar fungus</name>
    <name type="synonym">Clavaria militaris</name>
    <dbReference type="NCBI Taxonomy" id="73501"/>
    <lineage>
        <taxon>Eukaryota</taxon>
        <taxon>Fungi</taxon>
        <taxon>Dikarya</taxon>
        <taxon>Ascomycota</taxon>
        <taxon>Pezizomycotina</taxon>
        <taxon>Sordariomycetes</taxon>
        <taxon>Hypocreomycetidae</taxon>
        <taxon>Hypocreales</taxon>
        <taxon>Cordycipitaceae</taxon>
        <taxon>Cordyceps</taxon>
    </lineage>
</organism>
<dbReference type="InterPro" id="IPR016036">
    <property type="entry name" value="Malonyl_transacylase_ACP-bd"/>
</dbReference>
<dbReference type="InterPro" id="IPR050091">
    <property type="entry name" value="PKS_NRPS_Biosynth_Enz"/>
</dbReference>
<dbReference type="Pfam" id="PF21089">
    <property type="entry name" value="PKS_DH_N"/>
    <property type="match status" value="1"/>
</dbReference>
<feature type="active site" description="Proton acceptor; for dehydratase activity" evidence="7">
    <location>
        <position position="985"/>
    </location>
</feature>
<dbReference type="VEuPathDB" id="FungiDB:CCM_09042"/>
<dbReference type="SUPFAM" id="SSF53901">
    <property type="entry name" value="Thiolase-like"/>
    <property type="match status" value="1"/>
</dbReference>
<dbReference type="Gene3D" id="3.10.129.110">
    <property type="entry name" value="Polyketide synthase dehydratase"/>
    <property type="match status" value="1"/>
</dbReference>
<dbReference type="Gene3D" id="3.40.50.150">
    <property type="entry name" value="Vaccinia Virus protein VP39"/>
    <property type="match status" value="1"/>
</dbReference>
<dbReference type="InterPro" id="IPR009081">
    <property type="entry name" value="PP-bd_ACP"/>
</dbReference>
<dbReference type="InterPro" id="IPR032821">
    <property type="entry name" value="PKS_assoc"/>
</dbReference>
<keyword evidence="2" id="KW-0597">Phosphoprotein</keyword>
<dbReference type="Gene3D" id="1.10.1200.10">
    <property type="entry name" value="ACP-like"/>
    <property type="match status" value="1"/>
</dbReference>
<dbReference type="InterPro" id="IPR020806">
    <property type="entry name" value="PKS_PP-bd"/>
</dbReference>
<dbReference type="InterPro" id="IPR049552">
    <property type="entry name" value="PKS_DH_N"/>
</dbReference>
<sequence length="2487" mass="270282">MPISEPIAIIGSGCKFVGGATSPSALWSLLKDPVDLASEVPPDRFNIDAFYHTGSKRHGTTNVREAYFLSEDVRRFDASFFNISAMEAEGIDPQHRLLLETVYEAIERAGIRPTSLQGSSTGVFCGTMFDDYNQILLRDTDHAPQYTATGVARSNLSNRVSYFFDWQGPSVTLDTACSSSMIAAHLAVQSLREGGCRMAVACGTNLIMSPTFFLFASPLNMLSPTGRGKMWDISADGYARGEGIAAVVLKRLSDAIADGDHIESIIRETGVNQDGRTMGITMPSGAAQARLIRSTYEKAGLRPDTAEGRCQYFEAHGTGTQAGDPQEASAIAEVFFPQTEAKMNGIGKKKLLVGSIKTVIGHTEGAAGLAGLIKASLSIQHGLVVPNLHFETLNPKIEQYYDNICIPTIAQPWPELPEGVPRRASVNSFGFGGTNAHAILESYDGVAAKTKLNGLGAPVVNIPLPFVFSTPSDQTLVSLLQSWSQYLATHGDVDYTHLAKALFSRRDVFTHKFVTQAVSSRDLQDKIDAELARRQDKSAATSSTVRKTSPGPKRVLAVFTGQGAQWPRMGIDLLLASPHATRWLQELQDSLDSLPPQYRPRYSLAQELAAAQDASRLREAAISQPLCTALQIIQVNLLREVGFGVSAVVGHSSGEIAAAYAAGAVCAAEAIRIAHLRGMVAKLAGSGHQLGAMAAAGLDAEDAIRLCTRPEFFGRVAVAAYNSPQSVTFSGDAPAIDELSDLLKSQQRFVRVLNVDKAYHSHHMEPCAKAYLAALQSVAIQPQTCASARWFSSLKPGHEIGHSDMKSLKASYWVDNMLEPVLFTQAIVAAAKESFPDLILEIGPHAALKGPTRLSLSESLPHANGANVPYISLLSRGESALKCFADALGSFWAIAGPGSCKLGSYVSMLGGSTSDSMTPMMKTIPTYPFDKSKAYWAESRASMSFAHRSQSVHMLLGAPTTDSPPGEWCWRNYLRPEQIPWLSGHKIESQIVFPATGYVAMAVEAAAIIADTRPLRLVQLCDFQIENAIVLKDSSSFLADVEIFFRIQNFQIDAVGSRATATFACHSTFAGKLRRCAHGSMEMTFGEQDQYLLPSRPSLPHDLAEINIDELYSYLHQFGYGYEGLFRSITQCGRKRDLASGRIANVSLGNTDGSLIVHPAMMDTLLQGFLAAIGECHDGRLHTLLVPTGIARVTINPFFGGPGGIATDEVAFDAQLTGSDAEIMKGDVAMFDLGGNCAIQFDGVQVSPLMPPTAADDRLLFSEAVWGPLSPDVTALKSATRLELSCNARNQGQLVILHMKQILDMISVDDTLSGCPRAEKIVRWFRHIIDSVREGTHPIYKSQQMDGTIDNVRAKLDPDSCITTAIDMIGTNLIPLLRGEMNISQILQHEADFLQRLSRELLDNEILEQMASVVSQITFRYPCMRILEIGAGVGSATGTILDAVGPSYYSYTYTDTSPDSFDGTDRRFLKRSIDHSDRFTYKVLDMAVSPAEQGFDNHSYDLVVATNLLYPTVSLCDVLVRARMLLKPGGYFLLAACLNPDILAASFIHCGFDDWWLNESDGPNFGPMGTREDWHKHLQAAGFSGVDSITPSHCSGPRPVSILVSQAVDEEVLRLRNPLVYTDQPKPNHGNLYIIGTTSSTTTHLIQELKVVLSKFFQSVVTAPTIDSCHTGQLAPMSSVLVLDVEKQLLKNMTEPQFDGLKLFMDTCHTVFWVSCGSESDEPHIGLVNGLLRSAAIENPHARYTHFNIVDVESLQSRIIAEELLRVRLVKAENDYALRKRVWSVEAELRVENGKTWIPRFKSEPEMNKRYMSGRRVVHDAADLRHSTVCMSESGALRAIEPAACVADDAVTQIRVQYSTSAPLRFEGAGLLYLVVGVDSSTSARVLTLSSSRSSVVTAPSSWCRAIPSSIDAASEAHYLRSVELSLLSQALLHQVGSNGTVVLYEPDEALHIAISTSAAILGLKLVLITTQQNSRTPASDSTISVHKMTSEHELSRLLRPHVASAAVFLDAEPRDEGLGRRLQSLFPSSVRRENLQSLRNIPAKLSSRCAARSPTTAAVFLEDACCEALELVAFPLMPMPKLVDVQRVQESEELSDIIDWTRNREVVVRVYPSASTVLLSPSKTYLLVGMTGSLGRSVAEWMVSRGARHVVLTSRNPKVEQWWIDDMTSAGANILALAMDVTDKESICKAHDTIVQQFPKIGGVVNGATVIRDAWLSNTTYTDWQDITKPKVQGSILLSDMYEDKDLDFFILMGSISGHMGNRSQAAYAAANAFMSSLIAQRRSRGLVGSIISPGPILSVGYVSNADAKLRGLLNEAMGCYNTSEQDLHELFAEAILAGRPAAGRNPDIIAGLKKASPKAQPGIKWYHNAKTWHFIDSHQGGGGDTLAPGTAAQVSLREQLSSAATTAESASIIETEFIRTVTRKLLLSDGTVSRETSLVELGVDSLIAVELRSWLAKEAGLLIPTLKILGDYSIAQLISESLPSK</sequence>
<dbReference type="Gene3D" id="3.40.366.10">
    <property type="entry name" value="Malonyl-Coenzyme A Acyl Carrier Protein, domain 2"/>
    <property type="match status" value="1"/>
</dbReference>
<evidence type="ECO:0000256" key="5">
    <source>
        <dbReference type="ARBA" id="ARBA00023002"/>
    </source>
</evidence>
<accession>A0A2H4SVS1</accession>
<dbReference type="CDD" id="cd00833">
    <property type="entry name" value="PKS"/>
    <property type="match status" value="1"/>
</dbReference>
<evidence type="ECO:0000256" key="7">
    <source>
        <dbReference type="PROSITE-ProRule" id="PRU01363"/>
    </source>
</evidence>
<dbReference type="Pfam" id="PF00698">
    <property type="entry name" value="Acyl_transf_1"/>
    <property type="match status" value="1"/>
</dbReference>
<protein>
    <submittedName>
        <fullName evidence="11">Polyketide synthase</fullName>
    </submittedName>
</protein>
<dbReference type="SUPFAM" id="SSF47336">
    <property type="entry name" value="ACP-like"/>
    <property type="match status" value="1"/>
</dbReference>
<dbReference type="SMART" id="SM00827">
    <property type="entry name" value="PKS_AT"/>
    <property type="match status" value="1"/>
</dbReference>
<dbReference type="InterPro" id="IPR013968">
    <property type="entry name" value="PKS_KR"/>
</dbReference>
<dbReference type="Pfam" id="PF08242">
    <property type="entry name" value="Methyltransf_12"/>
    <property type="match status" value="1"/>
</dbReference>
<evidence type="ECO:0000256" key="2">
    <source>
        <dbReference type="ARBA" id="ARBA00022553"/>
    </source>
</evidence>
<dbReference type="CDD" id="cd02440">
    <property type="entry name" value="AdoMet_MTases"/>
    <property type="match status" value="1"/>
</dbReference>
<keyword evidence="5" id="KW-0560">Oxidoreductase</keyword>
<evidence type="ECO:0000313" key="12">
    <source>
        <dbReference type="Proteomes" id="UP000323067"/>
    </source>
</evidence>
<evidence type="ECO:0000256" key="4">
    <source>
        <dbReference type="ARBA" id="ARBA00022679"/>
    </source>
</evidence>
<dbReference type="GO" id="GO:0008168">
    <property type="term" value="F:methyltransferase activity"/>
    <property type="evidence" value="ECO:0007669"/>
    <property type="project" value="UniProtKB-KW"/>
</dbReference>
<dbReference type="InterPro" id="IPR006162">
    <property type="entry name" value="Ppantetheine_attach_site"/>
</dbReference>
<dbReference type="VEuPathDB" id="FungiDB:A9K55_000418"/>
<dbReference type="PROSITE" id="PS00012">
    <property type="entry name" value="PHOSPHOPANTETHEINE"/>
    <property type="match status" value="1"/>
</dbReference>
<feature type="domain" description="Ketosynthase family 3 (KS3)" evidence="9">
    <location>
        <begin position="4"/>
        <end position="442"/>
    </location>
</feature>
<dbReference type="SMART" id="SM00822">
    <property type="entry name" value="PKS_KR"/>
    <property type="match status" value="1"/>
</dbReference>
<dbReference type="GO" id="GO:0032259">
    <property type="term" value="P:methylation"/>
    <property type="evidence" value="ECO:0007669"/>
    <property type="project" value="UniProtKB-KW"/>
</dbReference>
<dbReference type="InterPro" id="IPR049900">
    <property type="entry name" value="PKS_mFAS_DH"/>
</dbReference>
<proteinExistence type="predicted"/>
<dbReference type="InterPro" id="IPR020807">
    <property type="entry name" value="PKS_DH"/>
</dbReference>
<evidence type="ECO:0000313" key="11">
    <source>
        <dbReference type="EMBL" id="ATY67204.1"/>
    </source>
</evidence>
<feature type="domain" description="PKS/mFAS DH" evidence="10">
    <location>
        <begin position="953"/>
        <end position="1255"/>
    </location>
</feature>
<dbReference type="PANTHER" id="PTHR43775">
    <property type="entry name" value="FATTY ACID SYNTHASE"/>
    <property type="match status" value="1"/>
</dbReference>
<dbReference type="InterPro" id="IPR014031">
    <property type="entry name" value="Ketoacyl_synth_C"/>
</dbReference>
<dbReference type="EMBL" id="CP023328">
    <property type="protein sequence ID" value="ATY67204.1"/>
    <property type="molecule type" value="Genomic_DNA"/>
</dbReference>
<dbReference type="Gene3D" id="3.40.50.720">
    <property type="entry name" value="NAD(P)-binding Rossmann-like Domain"/>
    <property type="match status" value="1"/>
</dbReference>
<name>A0A2H4SVS1_CORMI</name>
<dbReference type="InterPro" id="IPR001227">
    <property type="entry name" value="Ac_transferase_dom_sf"/>
</dbReference>
<dbReference type="InterPro" id="IPR020841">
    <property type="entry name" value="PKS_Beta-ketoAc_synthase_dom"/>
</dbReference>
<dbReference type="InterPro" id="IPR016035">
    <property type="entry name" value="Acyl_Trfase/lysoPLipase"/>
</dbReference>
<evidence type="ECO:0000256" key="3">
    <source>
        <dbReference type="ARBA" id="ARBA00022603"/>
    </source>
</evidence>
<dbReference type="InterPro" id="IPR049551">
    <property type="entry name" value="PKS_DH_C"/>
</dbReference>
<dbReference type="InterPro" id="IPR057326">
    <property type="entry name" value="KR_dom"/>
</dbReference>
<dbReference type="Proteomes" id="UP000323067">
    <property type="component" value="Chromosome i"/>
</dbReference>
<dbReference type="InterPro" id="IPR029063">
    <property type="entry name" value="SAM-dependent_MTases_sf"/>
</dbReference>
<feature type="region of interest" description="N-terminal hotdog fold" evidence="7">
    <location>
        <begin position="953"/>
        <end position="1090"/>
    </location>
</feature>
<dbReference type="InterPro" id="IPR013217">
    <property type="entry name" value="Methyltransf_12"/>
</dbReference>
<dbReference type="Pfam" id="PF00109">
    <property type="entry name" value="ketoacyl-synt"/>
    <property type="match status" value="1"/>
</dbReference>
<keyword evidence="1" id="KW-0596">Phosphopantetheine</keyword>
<dbReference type="GO" id="GO:0006633">
    <property type="term" value="P:fatty acid biosynthetic process"/>
    <property type="evidence" value="ECO:0007669"/>
    <property type="project" value="TreeGrafter"/>
</dbReference>
<keyword evidence="4" id="KW-0808">Transferase</keyword>
<keyword evidence="6" id="KW-0511">Multifunctional enzyme</keyword>
<dbReference type="InterPro" id="IPR036291">
    <property type="entry name" value="NAD(P)-bd_dom_sf"/>
</dbReference>
<evidence type="ECO:0000259" key="8">
    <source>
        <dbReference type="PROSITE" id="PS50075"/>
    </source>
</evidence>
<dbReference type="InterPro" id="IPR014030">
    <property type="entry name" value="Ketoacyl_synth_N"/>
</dbReference>
<dbReference type="InterPro" id="IPR014043">
    <property type="entry name" value="Acyl_transferase_dom"/>
</dbReference>
<evidence type="ECO:0000259" key="9">
    <source>
        <dbReference type="PROSITE" id="PS52004"/>
    </source>
</evidence>
<dbReference type="PROSITE" id="PS50075">
    <property type="entry name" value="CARRIER"/>
    <property type="match status" value="1"/>
</dbReference>
<dbReference type="Pfam" id="PF23297">
    <property type="entry name" value="ACP_SdgA_C"/>
    <property type="match status" value="1"/>
</dbReference>